<evidence type="ECO:0000313" key="3">
    <source>
        <dbReference type="Proteomes" id="UP000694426"/>
    </source>
</evidence>
<dbReference type="Pfam" id="PF00405">
    <property type="entry name" value="Transferrin"/>
    <property type="match status" value="1"/>
</dbReference>
<dbReference type="PANTHER" id="PTHR11485">
    <property type="entry name" value="TRANSFERRIN"/>
    <property type="match status" value="1"/>
</dbReference>
<dbReference type="PRINTS" id="PR00422">
    <property type="entry name" value="TRANSFERRIN"/>
</dbReference>
<reference evidence="2" key="1">
    <citation type="submission" date="2025-08" db="UniProtKB">
        <authorList>
            <consortium name="Ensembl"/>
        </authorList>
    </citation>
    <scope>IDENTIFICATION</scope>
</reference>
<dbReference type="GO" id="GO:0005886">
    <property type="term" value="C:plasma membrane"/>
    <property type="evidence" value="ECO:0007669"/>
    <property type="project" value="TreeGrafter"/>
</dbReference>
<organism evidence="2 3">
    <name type="scientific">Anser brachyrhynchus</name>
    <name type="common">Pink-footed goose</name>
    <dbReference type="NCBI Taxonomy" id="132585"/>
    <lineage>
        <taxon>Eukaryota</taxon>
        <taxon>Metazoa</taxon>
        <taxon>Chordata</taxon>
        <taxon>Craniata</taxon>
        <taxon>Vertebrata</taxon>
        <taxon>Euteleostomi</taxon>
        <taxon>Archelosauria</taxon>
        <taxon>Archosauria</taxon>
        <taxon>Dinosauria</taxon>
        <taxon>Saurischia</taxon>
        <taxon>Theropoda</taxon>
        <taxon>Coelurosauria</taxon>
        <taxon>Aves</taxon>
        <taxon>Neognathae</taxon>
        <taxon>Galloanserae</taxon>
        <taxon>Anseriformes</taxon>
        <taxon>Anatidae</taxon>
        <taxon>Anserinae</taxon>
        <taxon>Anser</taxon>
    </lineage>
</organism>
<dbReference type="PROSITE" id="PS51408">
    <property type="entry name" value="TRANSFERRIN_LIKE_4"/>
    <property type="match status" value="1"/>
</dbReference>
<dbReference type="AlphaFoldDB" id="A0A8B9CD79"/>
<dbReference type="Ensembl" id="ENSABRT00000024062.1">
    <property type="protein sequence ID" value="ENSABRP00000016913.1"/>
    <property type="gene ID" value="ENSABRG00000014806.1"/>
</dbReference>
<accession>A0A8B9CD79</accession>
<dbReference type="InterPro" id="IPR001156">
    <property type="entry name" value="Transferrin-like_dom"/>
</dbReference>
<dbReference type="Proteomes" id="UP000694426">
    <property type="component" value="Unplaced"/>
</dbReference>
<reference evidence="2" key="2">
    <citation type="submission" date="2025-09" db="UniProtKB">
        <authorList>
            <consortium name="Ensembl"/>
        </authorList>
    </citation>
    <scope>IDENTIFICATION</scope>
</reference>
<proteinExistence type="predicted"/>
<evidence type="ECO:0000259" key="1">
    <source>
        <dbReference type="PROSITE" id="PS51408"/>
    </source>
</evidence>
<dbReference type="PANTHER" id="PTHR11485:SF28">
    <property type="entry name" value="OVOTRANSFERRIN"/>
    <property type="match status" value="1"/>
</dbReference>
<dbReference type="GO" id="GO:0005615">
    <property type="term" value="C:extracellular space"/>
    <property type="evidence" value="ECO:0007669"/>
    <property type="project" value="TreeGrafter"/>
</dbReference>
<sequence length="258" mass="28505">SDLEQRKCAELSKALTAVLPVATINSFARISCIRAQNTYDYAATLDAGDVYSAVKLYGLTVVAKEIYDQGNCVFAVAVAKRGTLDIQRLRGVRSCHNGARWTSGWNIPLGFLLARNDLSWDEAQPLSQVISEYFNASCIPGVGVAAPQLCALCQGQKSFVRDKNHFCETSSNEPFYDSEGAFRCLKNGVADVAFLDHLTIMRSETQNLGVKRKWVHEDREEGLCSCISLKIIIFALKCSCTELFSSGFLLDYVIFLSK</sequence>
<dbReference type="SUPFAM" id="SSF53850">
    <property type="entry name" value="Periplasmic binding protein-like II"/>
    <property type="match status" value="1"/>
</dbReference>
<dbReference type="SMART" id="SM00094">
    <property type="entry name" value="TR_FER"/>
    <property type="match status" value="1"/>
</dbReference>
<keyword evidence="3" id="KW-1185">Reference proteome</keyword>
<dbReference type="GO" id="GO:0055037">
    <property type="term" value="C:recycling endosome"/>
    <property type="evidence" value="ECO:0007669"/>
    <property type="project" value="TreeGrafter"/>
</dbReference>
<dbReference type="GeneTree" id="ENSGT00940000154388"/>
<name>A0A8B9CD79_9AVES</name>
<dbReference type="GO" id="GO:0006826">
    <property type="term" value="P:iron ion transport"/>
    <property type="evidence" value="ECO:0007669"/>
    <property type="project" value="TreeGrafter"/>
</dbReference>
<dbReference type="Gene3D" id="3.40.190.10">
    <property type="entry name" value="Periplasmic binding protein-like II"/>
    <property type="match status" value="1"/>
</dbReference>
<protein>
    <recommendedName>
        <fullName evidence="1">Transferrin-like domain-containing protein</fullName>
    </recommendedName>
</protein>
<feature type="domain" description="Transferrin-like" evidence="1">
    <location>
        <begin position="1"/>
        <end position="258"/>
    </location>
</feature>
<dbReference type="GO" id="GO:0005769">
    <property type="term" value="C:early endosome"/>
    <property type="evidence" value="ECO:0007669"/>
    <property type="project" value="TreeGrafter"/>
</dbReference>
<evidence type="ECO:0000313" key="2">
    <source>
        <dbReference type="Ensembl" id="ENSABRP00000016913.1"/>
    </source>
</evidence>